<proteinExistence type="predicted"/>
<dbReference type="InterPro" id="IPR013087">
    <property type="entry name" value="Znf_C2H2_type"/>
</dbReference>
<sequence>MSFCEFQDTITIASTLICLNCGRRFKHEFSLVCHQHGECGEKYRYETGLFHAKDARLAFENFPELASLTINMKKYVCSCGKVYSQKSSLDRHLRYECGKMPNVPCPQCGKMFKHRHHVTQHLKRSMRQQPGHRRQRAGTHRGTENGQFNGTRFFCDACGKSYKWKESLFKHKRVECGKLPQFTCEVCGYRFMHKHHLLKHLTSVHHMASLNGAAISMESEVRQGQARSEIVHLLSVR</sequence>
<feature type="domain" description="C2H2-type" evidence="9">
    <location>
        <begin position="182"/>
        <end position="205"/>
    </location>
</feature>
<comment type="caution">
    <text evidence="10">The sequence shown here is derived from an EMBL/GenBank/DDBJ whole genome shotgun (WGS) entry which is preliminary data.</text>
</comment>
<evidence type="ECO:0000256" key="2">
    <source>
        <dbReference type="ARBA" id="ARBA00022723"/>
    </source>
</evidence>
<comment type="subcellular location">
    <subcellularLocation>
        <location evidence="1">Nucleus</location>
    </subcellularLocation>
</comment>
<dbReference type="InterPro" id="IPR036236">
    <property type="entry name" value="Znf_C2H2_sf"/>
</dbReference>
<accession>A0ABP1NHE9</accession>
<evidence type="ECO:0000256" key="7">
    <source>
        <dbReference type="PROSITE-ProRule" id="PRU00042"/>
    </source>
</evidence>
<evidence type="ECO:0000256" key="8">
    <source>
        <dbReference type="SAM" id="MobiDB-lite"/>
    </source>
</evidence>
<dbReference type="Proteomes" id="UP001642520">
    <property type="component" value="Unassembled WGS sequence"/>
</dbReference>
<evidence type="ECO:0000256" key="3">
    <source>
        <dbReference type="ARBA" id="ARBA00022737"/>
    </source>
</evidence>
<dbReference type="PANTHER" id="PTHR24406">
    <property type="entry name" value="TRANSCRIPTIONAL REPRESSOR CTCFL-RELATED"/>
    <property type="match status" value="1"/>
</dbReference>
<protein>
    <recommendedName>
        <fullName evidence="9">C2H2-type domain-containing protein</fullName>
    </recommendedName>
</protein>
<name>A0ABP1NHE9_XYLVO</name>
<feature type="domain" description="C2H2-type" evidence="9">
    <location>
        <begin position="153"/>
        <end position="180"/>
    </location>
</feature>
<evidence type="ECO:0000313" key="11">
    <source>
        <dbReference type="Proteomes" id="UP001642520"/>
    </source>
</evidence>
<feature type="domain" description="C2H2-type" evidence="9">
    <location>
        <begin position="75"/>
        <end position="101"/>
    </location>
</feature>
<dbReference type="PROSITE" id="PS50157">
    <property type="entry name" value="ZINC_FINGER_C2H2_2"/>
    <property type="match status" value="5"/>
</dbReference>
<reference evidence="10 11" key="1">
    <citation type="submission" date="2024-08" db="EMBL/GenBank/DDBJ databases">
        <authorList>
            <person name="Will J Nash"/>
            <person name="Angela Man"/>
            <person name="Seanna McTaggart"/>
            <person name="Kendall Baker"/>
            <person name="Tom Barker"/>
            <person name="Leah Catchpole"/>
            <person name="Alex Durrant"/>
            <person name="Karim Gharbi"/>
            <person name="Naomi Irish"/>
            <person name="Gemy Kaithakottil"/>
            <person name="Debby Ku"/>
            <person name="Aaliyah Providence"/>
            <person name="Felix Shaw"/>
            <person name="David Swarbreck"/>
            <person name="Chris Watkins"/>
            <person name="Ann M. McCartney"/>
            <person name="Giulio Formenti"/>
            <person name="Alice Mouton"/>
            <person name="Noel Vella"/>
            <person name="Bjorn M von Reumont"/>
            <person name="Adriana Vella"/>
            <person name="Wilfried Haerty"/>
        </authorList>
    </citation>
    <scope>NUCLEOTIDE SEQUENCE [LARGE SCALE GENOMIC DNA]</scope>
</reference>
<feature type="domain" description="C2H2-type" evidence="9">
    <location>
        <begin position="16"/>
        <end position="43"/>
    </location>
</feature>
<evidence type="ECO:0000256" key="6">
    <source>
        <dbReference type="ARBA" id="ARBA00023242"/>
    </source>
</evidence>
<keyword evidence="4 7" id="KW-0863">Zinc-finger</keyword>
<dbReference type="SMART" id="SM00355">
    <property type="entry name" value="ZnF_C2H2"/>
    <property type="match status" value="4"/>
</dbReference>
<dbReference type="EMBL" id="CAXAJV020001290">
    <property type="protein sequence ID" value="CAL7939887.1"/>
    <property type="molecule type" value="Genomic_DNA"/>
</dbReference>
<dbReference type="InterPro" id="IPR050888">
    <property type="entry name" value="ZnF_C2H2-type_TF"/>
</dbReference>
<keyword evidence="2" id="KW-0479">Metal-binding</keyword>
<dbReference type="SUPFAM" id="SSF57667">
    <property type="entry name" value="beta-beta-alpha zinc fingers"/>
    <property type="match status" value="2"/>
</dbReference>
<feature type="region of interest" description="Disordered" evidence="8">
    <location>
        <begin position="123"/>
        <end position="145"/>
    </location>
</feature>
<keyword evidence="3" id="KW-0677">Repeat</keyword>
<evidence type="ECO:0000313" key="10">
    <source>
        <dbReference type="EMBL" id="CAL7939887.1"/>
    </source>
</evidence>
<keyword evidence="5" id="KW-0862">Zinc</keyword>
<dbReference type="Gene3D" id="3.30.160.60">
    <property type="entry name" value="Classic Zinc Finger"/>
    <property type="match status" value="2"/>
</dbReference>
<evidence type="ECO:0000256" key="1">
    <source>
        <dbReference type="ARBA" id="ARBA00004123"/>
    </source>
</evidence>
<evidence type="ECO:0000259" key="9">
    <source>
        <dbReference type="PROSITE" id="PS50157"/>
    </source>
</evidence>
<keyword evidence="11" id="KW-1185">Reference proteome</keyword>
<evidence type="ECO:0000256" key="4">
    <source>
        <dbReference type="ARBA" id="ARBA00022771"/>
    </source>
</evidence>
<keyword evidence="6" id="KW-0539">Nucleus</keyword>
<gene>
    <name evidence="10" type="ORF">XYLVIOL_LOCUS4192</name>
</gene>
<feature type="compositionally biased region" description="Basic residues" evidence="8">
    <location>
        <begin position="123"/>
        <end position="139"/>
    </location>
</feature>
<evidence type="ECO:0000256" key="5">
    <source>
        <dbReference type="ARBA" id="ARBA00022833"/>
    </source>
</evidence>
<organism evidence="10 11">
    <name type="scientific">Xylocopa violacea</name>
    <name type="common">Violet carpenter bee</name>
    <name type="synonym">Apis violacea</name>
    <dbReference type="NCBI Taxonomy" id="135666"/>
    <lineage>
        <taxon>Eukaryota</taxon>
        <taxon>Metazoa</taxon>
        <taxon>Ecdysozoa</taxon>
        <taxon>Arthropoda</taxon>
        <taxon>Hexapoda</taxon>
        <taxon>Insecta</taxon>
        <taxon>Pterygota</taxon>
        <taxon>Neoptera</taxon>
        <taxon>Endopterygota</taxon>
        <taxon>Hymenoptera</taxon>
        <taxon>Apocrita</taxon>
        <taxon>Aculeata</taxon>
        <taxon>Apoidea</taxon>
        <taxon>Anthophila</taxon>
        <taxon>Apidae</taxon>
        <taxon>Xylocopa</taxon>
        <taxon>Xylocopa</taxon>
    </lineage>
</organism>
<dbReference type="Pfam" id="PF00096">
    <property type="entry name" value="zf-C2H2"/>
    <property type="match status" value="1"/>
</dbReference>
<feature type="domain" description="C2H2-type" evidence="9">
    <location>
        <begin position="103"/>
        <end position="130"/>
    </location>
</feature>